<organism evidence="2 3">
    <name type="scientific">Pisolithus tinctorius Marx 270</name>
    <dbReference type="NCBI Taxonomy" id="870435"/>
    <lineage>
        <taxon>Eukaryota</taxon>
        <taxon>Fungi</taxon>
        <taxon>Dikarya</taxon>
        <taxon>Basidiomycota</taxon>
        <taxon>Agaricomycotina</taxon>
        <taxon>Agaricomycetes</taxon>
        <taxon>Agaricomycetidae</taxon>
        <taxon>Boletales</taxon>
        <taxon>Sclerodermatineae</taxon>
        <taxon>Pisolithaceae</taxon>
        <taxon>Pisolithus</taxon>
    </lineage>
</organism>
<sequence length="60" mass="6715">MGWSFSAKRTTQYQGPHGRRVKSSAGADQTHYTHSPNRHHHSAYLGVPLLVFRTTPLIDG</sequence>
<feature type="compositionally biased region" description="Polar residues" evidence="1">
    <location>
        <begin position="26"/>
        <end position="35"/>
    </location>
</feature>
<reference evidence="2 3" key="1">
    <citation type="submission" date="2014-04" db="EMBL/GenBank/DDBJ databases">
        <authorList>
            <consortium name="DOE Joint Genome Institute"/>
            <person name="Kuo A."/>
            <person name="Kohler A."/>
            <person name="Costa M.D."/>
            <person name="Nagy L.G."/>
            <person name="Floudas D."/>
            <person name="Copeland A."/>
            <person name="Barry K.W."/>
            <person name="Cichocki N."/>
            <person name="Veneault-Fourrey C."/>
            <person name="LaButti K."/>
            <person name="Lindquist E.A."/>
            <person name="Lipzen A."/>
            <person name="Lundell T."/>
            <person name="Morin E."/>
            <person name="Murat C."/>
            <person name="Sun H."/>
            <person name="Tunlid A."/>
            <person name="Henrissat B."/>
            <person name="Grigoriev I.V."/>
            <person name="Hibbett D.S."/>
            <person name="Martin F."/>
            <person name="Nordberg H.P."/>
            <person name="Cantor M.N."/>
            <person name="Hua S.X."/>
        </authorList>
    </citation>
    <scope>NUCLEOTIDE SEQUENCE [LARGE SCALE GENOMIC DNA]</scope>
    <source>
        <strain evidence="2 3">Marx 270</strain>
    </source>
</reference>
<reference evidence="3" key="2">
    <citation type="submission" date="2015-01" db="EMBL/GenBank/DDBJ databases">
        <title>Evolutionary Origins and Diversification of the Mycorrhizal Mutualists.</title>
        <authorList>
            <consortium name="DOE Joint Genome Institute"/>
            <consortium name="Mycorrhizal Genomics Consortium"/>
            <person name="Kohler A."/>
            <person name="Kuo A."/>
            <person name="Nagy L.G."/>
            <person name="Floudas D."/>
            <person name="Copeland A."/>
            <person name="Barry K.W."/>
            <person name="Cichocki N."/>
            <person name="Veneault-Fourrey C."/>
            <person name="LaButti K."/>
            <person name="Lindquist E.A."/>
            <person name="Lipzen A."/>
            <person name="Lundell T."/>
            <person name="Morin E."/>
            <person name="Murat C."/>
            <person name="Riley R."/>
            <person name="Ohm R."/>
            <person name="Sun H."/>
            <person name="Tunlid A."/>
            <person name="Henrissat B."/>
            <person name="Grigoriev I.V."/>
            <person name="Hibbett D.S."/>
            <person name="Martin F."/>
        </authorList>
    </citation>
    <scope>NUCLEOTIDE SEQUENCE [LARGE SCALE GENOMIC DNA]</scope>
    <source>
        <strain evidence="3">Marx 270</strain>
    </source>
</reference>
<gene>
    <name evidence="2" type="ORF">M404DRAFT_1002522</name>
</gene>
<dbReference type="InParanoid" id="A0A0C3P480"/>
<protein>
    <submittedName>
        <fullName evidence="2">Uncharacterized protein</fullName>
    </submittedName>
</protein>
<dbReference type="AlphaFoldDB" id="A0A0C3P480"/>
<name>A0A0C3P480_PISTI</name>
<evidence type="ECO:0000313" key="3">
    <source>
        <dbReference type="Proteomes" id="UP000054217"/>
    </source>
</evidence>
<dbReference type="HOGENOM" id="CLU_2942770_0_0_1"/>
<accession>A0A0C3P480</accession>
<proteinExistence type="predicted"/>
<dbReference type="Proteomes" id="UP000054217">
    <property type="component" value="Unassembled WGS sequence"/>
</dbReference>
<evidence type="ECO:0000313" key="2">
    <source>
        <dbReference type="EMBL" id="KIO02089.1"/>
    </source>
</evidence>
<evidence type="ECO:0000256" key="1">
    <source>
        <dbReference type="SAM" id="MobiDB-lite"/>
    </source>
</evidence>
<dbReference type="EMBL" id="KN831983">
    <property type="protein sequence ID" value="KIO02089.1"/>
    <property type="molecule type" value="Genomic_DNA"/>
</dbReference>
<feature type="region of interest" description="Disordered" evidence="1">
    <location>
        <begin position="1"/>
        <end position="40"/>
    </location>
</feature>
<keyword evidence="3" id="KW-1185">Reference proteome</keyword>